<gene>
    <name evidence="1" type="ORF">ALP24_05036</name>
</gene>
<dbReference type="Proteomes" id="UP000274315">
    <property type="component" value="Unassembled WGS sequence"/>
</dbReference>
<protein>
    <submittedName>
        <fullName evidence="1">Uncharacterized protein</fullName>
    </submittedName>
</protein>
<dbReference type="EMBL" id="RBUF01000547">
    <property type="protein sequence ID" value="RMU70403.1"/>
    <property type="molecule type" value="Genomic_DNA"/>
</dbReference>
<sequence>MKLPRRFGPASPRWPEALACAREALALFRRDAVIHGCWLSLIGQCYSLMTYPFATLLRSCCRVSGNIRPLHSLYAQHHVVLGFISLLSLSACSA</sequence>
<organism evidence="1 2">
    <name type="scientific">Pseudomonas syringae pv. aptata</name>
    <dbReference type="NCBI Taxonomy" id="83167"/>
    <lineage>
        <taxon>Bacteria</taxon>
        <taxon>Pseudomonadati</taxon>
        <taxon>Pseudomonadota</taxon>
        <taxon>Gammaproteobacteria</taxon>
        <taxon>Pseudomonadales</taxon>
        <taxon>Pseudomonadaceae</taxon>
        <taxon>Pseudomonas</taxon>
        <taxon>Pseudomonas syringae</taxon>
    </lineage>
</organism>
<evidence type="ECO:0000313" key="1">
    <source>
        <dbReference type="EMBL" id="RMU70403.1"/>
    </source>
</evidence>
<accession>A0A3M5WLC4</accession>
<dbReference type="AlphaFoldDB" id="A0A3M5WLC4"/>
<comment type="caution">
    <text evidence="1">The sequence shown here is derived from an EMBL/GenBank/DDBJ whole genome shotgun (WGS) entry which is preliminary data.</text>
</comment>
<feature type="non-terminal residue" evidence="1">
    <location>
        <position position="94"/>
    </location>
</feature>
<reference evidence="1 2" key="1">
    <citation type="submission" date="2018-08" db="EMBL/GenBank/DDBJ databases">
        <title>Recombination of ecologically and evolutionarily significant loci maintains genetic cohesion in the Pseudomonas syringae species complex.</title>
        <authorList>
            <person name="Dillon M."/>
            <person name="Thakur S."/>
            <person name="Almeida R.N.D."/>
            <person name="Weir B.S."/>
            <person name="Guttman D.S."/>
        </authorList>
    </citation>
    <scope>NUCLEOTIDE SEQUENCE [LARGE SCALE GENOMIC DNA]</scope>
    <source>
        <strain evidence="1 2">ICMP 11935</strain>
    </source>
</reference>
<proteinExistence type="predicted"/>
<evidence type="ECO:0000313" key="2">
    <source>
        <dbReference type="Proteomes" id="UP000274315"/>
    </source>
</evidence>
<name>A0A3M5WLC4_PSEAP</name>